<keyword evidence="2" id="KW-1185">Reference proteome</keyword>
<name>A0A074RKB1_9AGAM</name>
<dbReference type="AlphaFoldDB" id="A0A074RKB1"/>
<proteinExistence type="predicted"/>
<accession>A0A074RKB1</accession>
<dbReference type="Proteomes" id="UP000027456">
    <property type="component" value="Unassembled WGS sequence"/>
</dbReference>
<reference evidence="1 2" key="1">
    <citation type="submission" date="2013-12" db="EMBL/GenBank/DDBJ databases">
        <authorList>
            <person name="Cubeta M."/>
            <person name="Pakala S."/>
            <person name="Fedorova N."/>
            <person name="Thomas E."/>
            <person name="Dean R."/>
            <person name="Jabaji S."/>
            <person name="Neate S."/>
            <person name="Toda T."/>
            <person name="Tavantzis S."/>
            <person name="Vilgalys R."/>
            <person name="Bharathan N."/>
            <person name="Pakala S."/>
            <person name="Losada L.S."/>
            <person name="Zafar N."/>
            <person name="Nierman W."/>
        </authorList>
    </citation>
    <scope>NUCLEOTIDE SEQUENCE [LARGE SCALE GENOMIC DNA]</scope>
    <source>
        <strain evidence="1 2">123E</strain>
    </source>
</reference>
<gene>
    <name evidence="1" type="ORF">V565_242370</name>
</gene>
<dbReference type="EMBL" id="AZST01001506">
    <property type="protein sequence ID" value="KEP45775.1"/>
    <property type="molecule type" value="Genomic_DNA"/>
</dbReference>
<protein>
    <submittedName>
        <fullName evidence="1">Uncharacterized protein</fullName>
    </submittedName>
</protein>
<evidence type="ECO:0000313" key="2">
    <source>
        <dbReference type="Proteomes" id="UP000027456"/>
    </source>
</evidence>
<evidence type="ECO:0000313" key="1">
    <source>
        <dbReference type="EMBL" id="KEP45775.1"/>
    </source>
</evidence>
<comment type="caution">
    <text evidence="1">The sequence shown here is derived from an EMBL/GenBank/DDBJ whole genome shotgun (WGS) entry which is preliminary data.</text>
</comment>
<organism evidence="1 2">
    <name type="scientific">Rhizoctonia solani 123E</name>
    <dbReference type="NCBI Taxonomy" id="1423351"/>
    <lineage>
        <taxon>Eukaryota</taxon>
        <taxon>Fungi</taxon>
        <taxon>Dikarya</taxon>
        <taxon>Basidiomycota</taxon>
        <taxon>Agaricomycotina</taxon>
        <taxon>Agaricomycetes</taxon>
        <taxon>Cantharellales</taxon>
        <taxon>Ceratobasidiaceae</taxon>
        <taxon>Rhizoctonia</taxon>
    </lineage>
</organism>
<dbReference type="HOGENOM" id="CLU_2134954_0_0_1"/>
<sequence>MTEVPAMFALTHDAKAIEVVSPTCKFEGDLPHFEQFPINGPTGATPGILRYTSDNPPSGPATGHFSTSPDKHLTIKFTPQGQTSPVIATWSSLPILDVSVWDNKSSNGEWTPE</sequence>